<dbReference type="NCBIfam" id="TIGR00696">
    <property type="entry name" value="wecG_tagA_cpsF"/>
    <property type="match status" value="1"/>
</dbReference>
<dbReference type="PANTHER" id="PTHR34136:SF1">
    <property type="entry name" value="UDP-N-ACETYL-D-MANNOSAMINURONIC ACID TRANSFERASE"/>
    <property type="match status" value="1"/>
</dbReference>
<dbReference type="EMBL" id="FPCH01000001">
    <property type="protein sequence ID" value="SFV30125.1"/>
    <property type="molecule type" value="Genomic_DNA"/>
</dbReference>
<accession>A0A1I7N638</accession>
<dbReference type="Pfam" id="PF03808">
    <property type="entry name" value="Glyco_tran_WecG"/>
    <property type="match status" value="1"/>
</dbReference>
<reference evidence="4" key="1">
    <citation type="submission" date="2016-10" db="EMBL/GenBank/DDBJ databases">
        <authorList>
            <person name="Varghese N."/>
            <person name="Submissions S."/>
        </authorList>
    </citation>
    <scope>NUCLEOTIDE SEQUENCE [LARGE SCALE GENOMIC DNA]</scope>
    <source>
        <strain evidence="4">DSM 1565</strain>
    </source>
</reference>
<organism evidence="3 4">
    <name type="scientific">Hyphomicrobium facile</name>
    <dbReference type="NCBI Taxonomy" id="51670"/>
    <lineage>
        <taxon>Bacteria</taxon>
        <taxon>Pseudomonadati</taxon>
        <taxon>Pseudomonadota</taxon>
        <taxon>Alphaproteobacteria</taxon>
        <taxon>Hyphomicrobiales</taxon>
        <taxon>Hyphomicrobiaceae</taxon>
        <taxon>Hyphomicrobium</taxon>
    </lineage>
</organism>
<proteinExistence type="predicted"/>
<evidence type="ECO:0000256" key="2">
    <source>
        <dbReference type="ARBA" id="ARBA00022679"/>
    </source>
</evidence>
<evidence type="ECO:0000313" key="4">
    <source>
        <dbReference type="Proteomes" id="UP000199423"/>
    </source>
</evidence>
<dbReference type="InterPro" id="IPR004629">
    <property type="entry name" value="WecG_TagA_CpsF"/>
</dbReference>
<dbReference type="RefSeq" id="WP_092865970.1">
    <property type="nucleotide sequence ID" value="NZ_FPCH01000001.1"/>
</dbReference>
<dbReference type="Proteomes" id="UP000199423">
    <property type="component" value="Unassembled WGS sequence"/>
</dbReference>
<dbReference type="OrthoDB" id="9771846at2"/>
<dbReference type="AlphaFoldDB" id="A0A1I7N638"/>
<dbReference type="CDD" id="cd06533">
    <property type="entry name" value="Glyco_transf_WecG_TagA"/>
    <property type="match status" value="1"/>
</dbReference>
<dbReference type="PANTHER" id="PTHR34136">
    <property type="match status" value="1"/>
</dbReference>
<evidence type="ECO:0000313" key="3">
    <source>
        <dbReference type="EMBL" id="SFV30125.1"/>
    </source>
</evidence>
<evidence type="ECO:0000256" key="1">
    <source>
        <dbReference type="ARBA" id="ARBA00022676"/>
    </source>
</evidence>
<name>A0A1I7N638_9HYPH</name>
<sequence length="258" mass="28755">MSQSCLPRLPSRKIFGVDVATLSKSEALDVIVDGLRTSRSINVAFANANLLLKARRDPLLQRQLGGMLVLNDGVGVDIASRILYGKGFPENLNGTDLTPELLKRLPKRTPVFLYGSRPAVVCRAAEILRQKYQSEICGVCDGYCDNPDVAVDAIKRAHAKVVLVALGNPKQEQWMSEKVSACGVLALGVGGYLDVETGRVKRPPRWLRTAKCEWLFRITQEPSRLWRRYTIEVIWFLAAVALDRIAVSSPWGRLRREL</sequence>
<dbReference type="GO" id="GO:0016758">
    <property type="term" value="F:hexosyltransferase activity"/>
    <property type="evidence" value="ECO:0007669"/>
    <property type="project" value="TreeGrafter"/>
</dbReference>
<gene>
    <name evidence="3" type="ORF">SAMN04488557_1416</name>
</gene>
<protein>
    <submittedName>
        <fullName evidence="3">Beta-1,4-glucosyltransferase</fullName>
    </submittedName>
</protein>
<keyword evidence="4" id="KW-1185">Reference proteome</keyword>
<dbReference type="STRING" id="51670.SAMN04488557_1416"/>
<keyword evidence="2 3" id="KW-0808">Transferase</keyword>
<keyword evidence="1" id="KW-0328">Glycosyltransferase</keyword>